<sequence length="399" mass="47460">MLLILNQWWLRKNPVINHKEIQQQNDLPGYIVFTNYPYMYRKSFANACTFEELQDHCCLFIPNLKKQSIESLKIYNQILRTDIRAKLIETLRLIHVDFFNDNQVYNLLNILIKWFDNEILHECDAKIADQFAAMSRMKNNKTKNNENYVKYAKLKMFKFTMWQSWLEAFTKFIEYHRNSIAKYTKILARDLSLDYIVHMRTKTHVQELNVLMNVEMSHGSIKNQIQGRKSQMRRNLLSPKILEIRCQIALRFDLQADSIILPDKKAIFDKDFPICGTIDSLFTNGKKDEHGKLHTIMYDWKTTNKDLLASVGRVSYGLGPASIFENTSLSKYYIQQNIYRYMLEKESNDYNIKIDEMHLITFNIKDDVFRIYKVPYISDRKIEECVSFALQNTKLDKRV</sequence>
<proteinExistence type="predicted"/>
<evidence type="ECO:0000313" key="1">
    <source>
        <dbReference type="EMBL" id="CAH0717177.1"/>
    </source>
</evidence>
<accession>A0A8J9VRZ5</accession>
<dbReference type="OrthoDB" id="447852at2759"/>
<dbReference type="Proteomes" id="UP000838878">
    <property type="component" value="Chromosome 11"/>
</dbReference>
<organism evidence="1 2">
    <name type="scientific">Brenthis ino</name>
    <name type="common">lesser marbled fritillary</name>
    <dbReference type="NCBI Taxonomy" id="405034"/>
    <lineage>
        <taxon>Eukaryota</taxon>
        <taxon>Metazoa</taxon>
        <taxon>Ecdysozoa</taxon>
        <taxon>Arthropoda</taxon>
        <taxon>Hexapoda</taxon>
        <taxon>Insecta</taxon>
        <taxon>Pterygota</taxon>
        <taxon>Neoptera</taxon>
        <taxon>Endopterygota</taxon>
        <taxon>Lepidoptera</taxon>
        <taxon>Glossata</taxon>
        <taxon>Ditrysia</taxon>
        <taxon>Papilionoidea</taxon>
        <taxon>Nymphalidae</taxon>
        <taxon>Heliconiinae</taxon>
        <taxon>Argynnini</taxon>
        <taxon>Brenthis</taxon>
    </lineage>
</organism>
<name>A0A8J9VRZ5_9NEOP</name>
<feature type="non-terminal residue" evidence="1">
    <location>
        <position position="399"/>
    </location>
</feature>
<dbReference type="EMBL" id="OV170231">
    <property type="protein sequence ID" value="CAH0717177.1"/>
    <property type="molecule type" value="Genomic_DNA"/>
</dbReference>
<dbReference type="AlphaFoldDB" id="A0A8J9VRZ5"/>
<reference evidence="1" key="1">
    <citation type="submission" date="2021-12" db="EMBL/GenBank/DDBJ databases">
        <authorList>
            <person name="Martin H S."/>
        </authorList>
    </citation>
    <scope>NUCLEOTIDE SEQUENCE</scope>
</reference>
<evidence type="ECO:0000313" key="2">
    <source>
        <dbReference type="Proteomes" id="UP000838878"/>
    </source>
</evidence>
<protein>
    <submittedName>
        <fullName evidence="1">Uncharacterized protein</fullName>
    </submittedName>
</protein>
<gene>
    <name evidence="1" type="ORF">BINO364_LOCUS3814</name>
</gene>
<keyword evidence="2" id="KW-1185">Reference proteome</keyword>